<dbReference type="EMBL" id="CM001220">
    <property type="protein sequence ID" value="AES89535.2"/>
    <property type="molecule type" value="Genomic_DNA"/>
</dbReference>
<reference evidence="3" key="5">
    <citation type="journal article" date="2018" name="Nat. Plants">
        <title>Whole-genome landscape of Medicago truncatula symbiotic genes.</title>
        <authorList>
            <person name="Pecrix Y."/>
            <person name="Gamas P."/>
            <person name="Carrere S."/>
        </authorList>
    </citation>
    <scope>NUCLEOTIDE SEQUENCE</scope>
    <source>
        <tissue evidence="3">Leaves</tissue>
    </source>
</reference>
<organism evidence="2 5">
    <name type="scientific">Medicago truncatula</name>
    <name type="common">Barrel medic</name>
    <name type="synonym">Medicago tribuloides</name>
    <dbReference type="NCBI Taxonomy" id="3880"/>
    <lineage>
        <taxon>Eukaryota</taxon>
        <taxon>Viridiplantae</taxon>
        <taxon>Streptophyta</taxon>
        <taxon>Embryophyta</taxon>
        <taxon>Tracheophyta</taxon>
        <taxon>Spermatophyta</taxon>
        <taxon>Magnoliopsida</taxon>
        <taxon>eudicotyledons</taxon>
        <taxon>Gunneridae</taxon>
        <taxon>Pentapetalae</taxon>
        <taxon>rosids</taxon>
        <taxon>fabids</taxon>
        <taxon>Fabales</taxon>
        <taxon>Fabaceae</taxon>
        <taxon>Papilionoideae</taxon>
        <taxon>50 kb inversion clade</taxon>
        <taxon>NPAAA clade</taxon>
        <taxon>Hologalegina</taxon>
        <taxon>IRL clade</taxon>
        <taxon>Trifolieae</taxon>
        <taxon>Medicago</taxon>
    </lineage>
</organism>
<sequence length="157" mass="17037">MQDFQSKLNSLSLYNNLVNSCFDPLQFVISPNICAGIETVQDWNEKVGQNSPLNTACKPDLTDLSQCDVCVAAGLEVKDKLVSISGNSSQSLSCFYFVILYATGIVNEFGPESNGGVSCAFSLPVSQVGSGSVNIILRKHIIFRTGDVEFELDCSYF</sequence>
<reference evidence="2 5" key="2">
    <citation type="journal article" date="2014" name="BMC Genomics">
        <title>An improved genome release (version Mt4.0) for the model legume Medicago truncatula.</title>
        <authorList>
            <person name="Tang H."/>
            <person name="Krishnakumar V."/>
            <person name="Bidwell S."/>
            <person name="Rosen B."/>
            <person name="Chan A."/>
            <person name="Zhou S."/>
            <person name="Gentzbittel L."/>
            <person name="Childs K.L."/>
            <person name="Yandell M."/>
            <person name="Gundlach H."/>
            <person name="Mayer K.F."/>
            <person name="Schwartz D.C."/>
            <person name="Town C.D."/>
        </authorList>
    </citation>
    <scope>GENOME REANNOTATION</scope>
    <source>
        <strain evidence="4 5">cv. Jemalong A17</strain>
    </source>
</reference>
<reference evidence="4" key="3">
    <citation type="submission" date="2015-04" db="UniProtKB">
        <authorList>
            <consortium name="EnsemblPlants"/>
        </authorList>
    </citation>
    <scope>IDENTIFICATION</scope>
    <source>
        <strain evidence="4">cv. Jemalong A17</strain>
    </source>
</reference>
<dbReference type="EnsemblPlants" id="AES89535">
    <property type="protein sequence ID" value="AES89535"/>
    <property type="gene ID" value="MTR_4g076660"/>
</dbReference>
<dbReference type="Pfam" id="PF19160">
    <property type="entry name" value="SPARK"/>
    <property type="match status" value="1"/>
</dbReference>
<keyword evidence="2" id="KW-0675">Receptor</keyword>
<dbReference type="Gramene" id="rna24155">
    <property type="protein sequence ID" value="RHN61667.1"/>
    <property type="gene ID" value="gene24155"/>
</dbReference>
<evidence type="ECO:0000313" key="2">
    <source>
        <dbReference type="EMBL" id="AES89535.2"/>
    </source>
</evidence>
<dbReference type="eggNOG" id="KOG1187">
    <property type="taxonomic scope" value="Eukaryota"/>
</dbReference>
<evidence type="ECO:0000313" key="4">
    <source>
        <dbReference type="EnsemblPlants" id="AES89535"/>
    </source>
</evidence>
<evidence type="ECO:0000313" key="5">
    <source>
        <dbReference type="Proteomes" id="UP000002051"/>
    </source>
</evidence>
<evidence type="ECO:0000259" key="1">
    <source>
        <dbReference type="Pfam" id="PF19160"/>
    </source>
</evidence>
<evidence type="ECO:0000313" key="3">
    <source>
        <dbReference type="EMBL" id="RHN61667.1"/>
    </source>
</evidence>
<dbReference type="GO" id="GO:0016301">
    <property type="term" value="F:kinase activity"/>
    <property type="evidence" value="ECO:0007669"/>
    <property type="project" value="UniProtKB-KW"/>
</dbReference>
<dbReference type="Proteomes" id="UP000265566">
    <property type="component" value="Chromosome 4"/>
</dbReference>
<dbReference type="PaxDb" id="3880-AES89535"/>
<dbReference type="Proteomes" id="UP000002051">
    <property type="component" value="Chromosome 4"/>
</dbReference>
<accession>A0A0C3WZW4</accession>
<dbReference type="AlphaFoldDB" id="G7JQN3"/>
<dbReference type="HOGENOM" id="CLU_1680551_0_0_1"/>
<proteinExistence type="predicted"/>
<dbReference type="EMBL" id="PSQE01000004">
    <property type="protein sequence ID" value="RHN61667.1"/>
    <property type="molecule type" value="Genomic_DNA"/>
</dbReference>
<accession>G7JQN3</accession>
<reference evidence="2 5" key="1">
    <citation type="journal article" date="2011" name="Nature">
        <title>The Medicago genome provides insight into the evolution of rhizobial symbioses.</title>
        <authorList>
            <person name="Young N.D."/>
            <person name="Debelle F."/>
            <person name="Oldroyd G.E."/>
            <person name="Geurts R."/>
            <person name="Cannon S.B."/>
            <person name="Udvardi M.K."/>
            <person name="Benedito V.A."/>
            <person name="Mayer K.F."/>
            <person name="Gouzy J."/>
            <person name="Schoof H."/>
            <person name="Van de Peer Y."/>
            <person name="Proost S."/>
            <person name="Cook D.R."/>
            <person name="Meyers B.C."/>
            <person name="Spannagl M."/>
            <person name="Cheung F."/>
            <person name="De Mita S."/>
            <person name="Krishnakumar V."/>
            <person name="Gundlach H."/>
            <person name="Zhou S."/>
            <person name="Mudge J."/>
            <person name="Bharti A.K."/>
            <person name="Murray J.D."/>
            <person name="Naoumkina M.A."/>
            <person name="Rosen B."/>
            <person name="Silverstein K.A."/>
            <person name="Tang H."/>
            <person name="Rombauts S."/>
            <person name="Zhao P.X."/>
            <person name="Zhou P."/>
            <person name="Barbe V."/>
            <person name="Bardou P."/>
            <person name="Bechner M."/>
            <person name="Bellec A."/>
            <person name="Berger A."/>
            <person name="Berges H."/>
            <person name="Bidwell S."/>
            <person name="Bisseling T."/>
            <person name="Choisne N."/>
            <person name="Couloux A."/>
            <person name="Denny R."/>
            <person name="Deshpande S."/>
            <person name="Dai X."/>
            <person name="Doyle J.J."/>
            <person name="Dudez A.M."/>
            <person name="Farmer A.D."/>
            <person name="Fouteau S."/>
            <person name="Franken C."/>
            <person name="Gibelin C."/>
            <person name="Gish J."/>
            <person name="Goldstein S."/>
            <person name="Gonzalez A.J."/>
            <person name="Green P.J."/>
            <person name="Hallab A."/>
            <person name="Hartog M."/>
            <person name="Hua A."/>
            <person name="Humphray S.J."/>
            <person name="Jeong D.H."/>
            <person name="Jing Y."/>
            <person name="Jocker A."/>
            <person name="Kenton S.M."/>
            <person name="Kim D.J."/>
            <person name="Klee K."/>
            <person name="Lai H."/>
            <person name="Lang C."/>
            <person name="Lin S."/>
            <person name="Macmil S.L."/>
            <person name="Magdelenat G."/>
            <person name="Matthews L."/>
            <person name="McCorrison J."/>
            <person name="Monaghan E.L."/>
            <person name="Mun J.H."/>
            <person name="Najar F.Z."/>
            <person name="Nicholson C."/>
            <person name="Noirot C."/>
            <person name="O'Bleness M."/>
            <person name="Paule C.R."/>
            <person name="Poulain J."/>
            <person name="Prion F."/>
            <person name="Qin B."/>
            <person name="Qu C."/>
            <person name="Retzel E.F."/>
            <person name="Riddle C."/>
            <person name="Sallet E."/>
            <person name="Samain S."/>
            <person name="Samson N."/>
            <person name="Sanders I."/>
            <person name="Saurat O."/>
            <person name="Scarpelli C."/>
            <person name="Schiex T."/>
            <person name="Segurens B."/>
            <person name="Severin A.J."/>
            <person name="Sherrier D.J."/>
            <person name="Shi R."/>
            <person name="Sims S."/>
            <person name="Singer S.R."/>
            <person name="Sinharoy S."/>
            <person name="Sterck L."/>
            <person name="Viollet A."/>
            <person name="Wang B.B."/>
            <person name="Wang K."/>
            <person name="Wang M."/>
            <person name="Wang X."/>
            <person name="Warfsmann J."/>
            <person name="Weissenbach J."/>
            <person name="White D.D."/>
            <person name="White J.D."/>
            <person name="Wiley G.B."/>
            <person name="Wincker P."/>
            <person name="Xing Y."/>
            <person name="Yang L."/>
            <person name="Yao Z."/>
            <person name="Ying F."/>
            <person name="Zhai J."/>
            <person name="Zhou L."/>
            <person name="Zuber A."/>
            <person name="Denarie J."/>
            <person name="Dixon R.A."/>
            <person name="May G.D."/>
            <person name="Schwartz D.C."/>
            <person name="Rogers J."/>
            <person name="Quetier F."/>
            <person name="Town C.D."/>
            <person name="Roe B.A."/>
        </authorList>
    </citation>
    <scope>NUCLEOTIDE SEQUENCE [LARGE SCALE GENOMIC DNA]</scope>
    <source>
        <strain evidence="2">A17</strain>
        <strain evidence="4 5">cv. Jemalong A17</strain>
    </source>
</reference>
<gene>
    <name evidence="2" type="ordered locus">MTR_4g076660</name>
    <name evidence="3" type="ORF">MtrunA17_Chr4g0039131</name>
</gene>
<name>G7JQN3_MEDTR</name>
<protein>
    <submittedName>
        <fullName evidence="2">Receptor-like kinase plant, putative</fullName>
    </submittedName>
</protein>
<keyword evidence="2" id="KW-0418">Kinase</keyword>
<keyword evidence="2" id="KW-0808">Transferase</keyword>
<dbReference type="InterPro" id="IPR043891">
    <property type="entry name" value="SPARK"/>
</dbReference>
<keyword evidence="5" id="KW-1185">Reference proteome</keyword>
<feature type="domain" description="SPARK" evidence="1">
    <location>
        <begin position="2"/>
        <end position="95"/>
    </location>
</feature>
<reference evidence="6" key="4">
    <citation type="journal article" date="2018" name="Nat. Plants">
        <title>Whole-genome landscape of Medicago truncatula symbiotic genes.</title>
        <authorList>
            <person name="Pecrix Y."/>
            <person name="Staton S.E."/>
            <person name="Sallet E."/>
            <person name="Lelandais-Briere C."/>
            <person name="Moreau S."/>
            <person name="Carrere S."/>
            <person name="Blein T."/>
            <person name="Jardinaud M.F."/>
            <person name="Latrasse D."/>
            <person name="Zouine M."/>
            <person name="Zahm M."/>
            <person name="Kreplak J."/>
            <person name="Mayjonade B."/>
            <person name="Satge C."/>
            <person name="Perez M."/>
            <person name="Cauet S."/>
            <person name="Marande W."/>
            <person name="Chantry-Darmon C."/>
            <person name="Lopez-Roques C."/>
            <person name="Bouchez O."/>
            <person name="Berard A."/>
            <person name="Debelle F."/>
            <person name="Munos S."/>
            <person name="Bendahmane A."/>
            <person name="Berges H."/>
            <person name="Niebel A."/>
            <person name="Buitink J."/>
            <person name="Frugier F."/>
            <person name="Benhamed M."/>
            <person name="Crespi M."/>
            <person name="Gouzy J."/>
            <person name="Gamas P."/>
        </authorList>
    </citation>
    <scope>NUCLEOTIDE SEQUENCE [LARGE SCALE GENOMIC DNA]</scope>
    <source>
        <strain evidence="6">cv. Jemalong A17</strain>
    </source>
</reference>
<evidence type="ECO:0000313" key="6">
    <source>
        <dbReference type="Proteomes" id="UP000265566"/>
    </source>
</evidence>
<dbReference type="STRING" id="3880.G7JQN3"/>